<dbReference type="NCBIfam" id="NF038065">
    <property type="entry name" value="Pr6Pr"/>
    <property type="match status" value="1"/>
</dbReference>
<organism evidence="2 3">
    <name type="scientific">Microbacterium hydrocarbonoxydans</name>
    <dbReference type="NCBI Taxonomy" id="273678"/>
    <lineage>
        <taxon>Bacteria</taxon>
        <taxon>Bacillati</taxon>
        <taxon>Actinomycetota</taxon>
        <taxon>Actinomycetes</taxon>
        <taxon>Micrococcales</taxon>
        <taxon>Microbacteriaceae</taxon>
        <taxon>Microbacterium</taxon>
    </lineage>
</organism>
<dbReference type="PATRIC" id="fig|273678.4.peg.2926"/>
<dbReference type="STRING" id="273678.RS84_02922"/>
<reference evidence="2 3" key="1">
    <citation type="submission" date="2015-02" db="EMBL/GenBank/DDBJ databases">
        <title>Draft genome sequences of ten Microbacterium spp. with emphasis on heavy metal contaminated environments.</title>
        <authorList>
            <person name="Corretto E."/>
        </authorList>
    </citation>
    <scope>NUCLEOTIDE SEQUENCE [LARGE SCALE GENOMIC DNA]</scope>
    <source>
        <strain evidence="2 3">SA35</strain>
    </source>
</reference>
<name>A0A0M2HHV3_9MICO</name>
<protein>
    <recommendedName>
        <fullName evidence="4">FAR-17a/AIG1-like protein</fullName>
    </recommendedName>
</protein>
<evidence type="ECO:0000256" key="1">
    <source>
        <dbReference type="SAM" id="Phobius"/>
    </source>
</evidence>
<evidence type="ECO:0008006" key="4">
    <source>
        <dbReference type="Google" id="ProtNLM"/>
    </source>
</evidence>
<comment type="caution">
    <text evidence="2">The sequence shown here is derived from an EMBL/GenBank/DDBJ whole genome shotgun (WGS) entry which is preliminary data.</text>
</comment>
<keyword evidence="1" id="KW-1133">Transmembrane helix</keyword>
<feature type="transmembrane region" description="Helical" evidence="1">
    <location>
        <begin position="162"/>
        <end position="182"/>
    </location>
</feature>
<accession>A0A0M2HHV3</accession>
<proteinExistence type="predicted"/>
<feature type="transmembrane region" description="Helical" evidence="1">
    <location>
        <begin position="124"/>
        <end position="142"/>
    </location>
</feature>
<feature type="transmembrane region" description="Helical" evidence="1">
    <location>
        <begin position="29"/>
        <end position="48"/>
    </location>
</feature>
<dbReference type="AlphaFoldDB" id="A0A0M2HHV3"/>
<evidence type="ECO:0000313" key="3">
    <source>
        <dbReference type="Proteomes" id="UP000033900"/>
    </source>
</evidence>
<feature type="transmembrane region" description="Helical" evidence="1">
    <location>
        <begin position="92"/>
        <end position="112"/>
    </location>
</feature>
<evidence type="ECO:0000313" key="2">
    <source>
        <dbReference type="EMBL" id="KJL46295.1"/>
    </source>
</evidence>
<dbReference type="InterPro" id="IPR049713">
    <property type="entry name" value="Pr6Pr-like"/>
</dbReference>
<dbReference type="EMBL" id="JYJB01000010">
    <property type="protein sequence ID" value="KJL46295.1"/>
    <property type="molecule type" value="Genomic_DNA"/>
</dbReference>
<keyword evidence="3" id="KW-1185">Reference proteome</keyword>
<dbReference type="Proteomes" id="UP000033900">
    <property type="component" value="Unassembled WGS sequence"/>
</dbReference>
<keyword evidence="1" id="KW-0472">Membrane</keyword>
<keyword evidence="1" id="KW-0812">Transmembrane</keyword>
<gene>
    <name evidence="2" type="ORF">RS84_02922</name>
</gene>
<sequence>MVVGIVVIGVLVYTYVLGIPAGRADPFDYFGYFTNLTSLLAAGVLIAVGARTLRDGRPPAWLHLARGAAVTAMIVVALIYNLVVPGTGTAPGWVSVTLHLAFPLLLLVDWLVIADRPPLEWRRIWLVLPYPLLWLGVTLVRGVTDGWVPYGFLLPSRGVAQLAASVGMLMATLLVCASLVWAMSRIRVFEVAPQTPPSIGSRLGVRPTR</sequence>
<feature type="transmembrane region" description="Helical" evidence="1">
    <location>
        <begin position="60"/>
        <end position="80"/>
    </location>
</feature>